<dbReference type="Proteomes" id="UP000054558">
    <property type="component" value="Unassembled WGS sequence"/>
</dbReference>
<protein>
    <submittedName>
        <fullName evidence="2">Uncharacterized protein</fullName>
    </submittedName>
</protein>
<feature type="region of interest" description="Disordered" evidence="1">
    <location>
        <begin position="39"/>
        <end position="65"/>
    </location>
</feature>
<feature type="region of interest" description="Disordered" evidence="1">
    <location>
        <begin position="108"/>
        <end position="204"/>
    </location>
</feature>
<feature type="compositionally biased region" description="Basic and acidic residues" evidence="1">
    <location>
        <begin position="381"/>
        <end position="394"/>
    </location>
</feature>
<evidence type="ECO:0000313" key="2">
    <source>
        <dbReference type="EMBL" id="GAQ78359.1"/>
    </source>
</evidence>
<sequence>MASCQAPVLANGLSASVSPAVLGDASTQLRKAACRRPAFGSARVTQPKARMHASNSEHEAISKKQASKAGLPRFVHRSLAAAALAGLLASGQGGIALAETYDFNTSDEQSLTQSVRPEGSGKANTRDNGLLREGPNSPEGANTGKNSTFNFNTSDEQTLAQNSQGEGSGKANTRQPGAGREGPTEGVKRASSSQAPAKDDFPGRAGRVLSKAKETAEDLLPGQPGKALEEKTRGLRLGKALSDAGLNLNTTVAAAFDFNTSDEQTLTQNRQQEGSGKANTRDSEANREGPTSGVKRASSSQAPEEDFPGRAGRALARAKDNVENLVPGQPGKALENAARGVRLGKAQSDAGVNPVTTISEALVDPREGLAVARDSVQSTRTEARRVSKEGREAIMQENAQKQSGEDSGPAKTLKELVAQKQKLVGKVDPLQDGIDSAAPGQARGKSFY</sequence>
<proteinExistence type="predicted"/>
<evidence type="ECO:0000256" key="1">
    <source>
        <dbReference type="SAM" id="MobiDB-lite"/>
    </source>
</evidence>
<feature type="compositionally biased region" description="Polar residues" evidence="1">
    <location>
        <begin position="139"/>
        <end position="175"/>
    </location>
</feature>
<dbReference type="AlphaFoldDB" id="A0A1Y1HMD5"/>
<feature type="region of interest" description="Disordered" evidence="1">
    <location>
        <begin position="373"/>
        <end position="412"/>
    </location>
</feature>
<name>A0A1Y1HMD5_KLENI</name>
<evidence type="ECO:0000313" key="3">
    <source>
        <dbReference type="Proteomes" id="UP000054558"/>
    </source>
</evidence>
<keyword evidence="3" id="KW-1185">Reference proteome</keyword>
<dbReference type="EMBL" id="DF236961">
    <property type="protein sequence ID" value="GAQ78359.1"/>
    <property type="molecule type" value="Genomic_DNA"/>
</dbReference>
<dbReference type="OMA" id="FRESCGY"/>
<reference evidence="2 3" key="1">
    <citation type="journal article" date="2014" name="Nat. Commun.">
        <title>Klebsormidium flaccidum genome reveals primary factors for plant terrestrial adaptation.</title>
        <authorList>
            <person name="Hori K."/>
            <person name="Maruyama F."/>
            <person name="Fujisawa T."/>
            <person name="Togashi T."/>
            <person name="Yamamoto N."/>
            <person name="Seo M."/>
            <person name="Sato S."/>
            <person name="Yamada T."/>
            <person name="Mori H."/>
            <person name="Tajima N."/>
            <person name="Moriyama T."/>
            <person name="Ikeuchi M."/>
            <person name="Watanabe M."/>
            <person name="Wada H."/>
            <person name="Kobayashi K."/>
            <person name="Saito M."/>
            <person name="Masuda T."/>
            <person name="Sasaki-Sekimoto Y."/>
            <person name="Mashiguchi K."/>
            <person name="Awai K."/>
            <person name="Shimojima M."/>
            <person name="Masuda S."/>
            <person name="Iwai M."/>
            <person name="Nobusawa T."/>
            <person name="Narise T."/>
            <person name="Kondo S."/>
            <person name="Saito H."/>
            <person name="Sato R."/>
            <person name="Murakawa M."/>
            <person name="Ihara Y."/>
            <person name="Oshima-Yamada Y."/>
            <person name="Ohtaka K."/>
            <person name="Satoh M."/>
            <person name="Sonobe K."/>
            <person name="Ishii M."/>
            <person name="Ohtani R."/>
            <person name="Kanamori-Sato M."/>
            <person name="Honoki R."/>
            <person name="Miyazaki D."/>
            <person name="Mochizuki H."/>
            <person name="Umetsu J."/>
            <person name="Higashi K."/>
            <person name="Shibata D."/>
            <person name="Kamiya Y."/>
            <person name="Sato N."/>
            <person name="Nakamura Y."/>
            <person name="Tabata S."/>
            <person name="Ida S."/>
            <person name="Kurokawa K."/>
            <person name="Ohta H."/>
        </authorList>
    </citation>
    <scope>NUCLEOTIDE SEQUENCE [LARGE SCALE GENOMIC DNA]</scope>
    <source>
        <strain evidence="2 3">NIES-2285</strain>
    </source>
</reference>
<accession>A0A1Y1HMD5</accession>
<gene>
    <name evidence="2" type="ORF">KFL_000120070</name>
</gene>
<feature type="compositionally biased region" description="Polar residues" evidence="1">
    <location>
        <begin position="266"/>
        <end position="278"/>
    </location>
</feature>
<feature type="region of interest" description="Disordered" evidence="1">
    <location>
        <begin position="266"/>
        <end position="313"/>
    </location>
</feature>
<organism evidence="2 3">
    <name type="scientific">Klebsormidium nitens</name>
    <name type="common">Green alga</name>
    <name type="synonym">Ulothrix nitens</name>
    <dbReference type="NCBI Taxonomy" id="105231"/>
    <lineage>
        <taxon>Eukaryota</taxon>
        <taxon>Viridiplantae</taxon>
        <taxon>Streptophyta</taxon>
        <taxon>Klebsormidiophyceae</taxon>
        <taxon>Klebsormidiales</taxon>
        <taxon>Klebsormidiaceae</taxon>
        <taxon>Klebsormidium</taxon>
    </lineage>
</organism>
<feature type="region of interest" description="Disordered" evidence="1">
    <location>
        <begin position="427"/>
        <end position="448"/>
    </location>
</feature>